<evidence type="ECO:0000256" key="3">
    <source>
        <dbReference type="PROSITE-ProRule" id="PRU00339"/>
    </source>
</evidence>
<dbReference type="Gene3D" id="1.25.40.10">
    <property type="entry name" value="Tetratricopeptide repeat domain"/>
    <property type="match status" value="1"/>
</dbReference>
<dbReference type="PANTHER" id="PTHR45831">
    <property type="entry name" value="LD24721P"/>
    <property type="match status" value="1"/>
</dbReference>
<dbReference type="InterPro" id="IPR019734">
    <property type="entry name" value="TPR_rpt"/>
</dbReference>
<keyword evidence="2 3" id="KW-0802">TPR repeat</keyword>
<feature type="compositionally biased region" description="Basic and acidic residues" evidence="4">
    <location>
        <begin position="41"/>
        <end position="52"/>
    </location>
</feature>
<dbReference type="EMBL" id="BEYU01000018">
    <property type="protein sequence ID" value="GBG26058.1"/>
    <property type="molecule type" value="Genomic_DNA"/>
</dbReference>
<dbReference type="InParanoid" id="A0A2R5G8F2"/>
<dbReference type="OrthoDB" id="2423701at2759"/>
<dbReference type="GO" id="GO:0072380">
    <property type="term" value="C:TRC complex"/>
    <property type="evidence" value="ECO:0007669"/>
    <property type="project" value="TreeGrafter"/>
</dbReference>
<dbReference type="Gene3D" id="2.160.20.70">
    <property type="match status" value="1"/>
</dbReference>
<sequence>MGSEGATPPAAPGTSSEELASKRTDYYDKWDKFTKESEADIAREEEEARAKASEALGLNKDEPKSEAEKRDREKREALKEAKKAWDQRKMSEAAMRQVFDDEYSGKEITLESNLIGDKRVVSFKGAKGSTFTLPASLNAKLVKVFIEECEDCTFNVETVTITSHVEVSNCTDCKVLFRATNHILQADLCKGLEVRYAPGVFQPGEHKFFHAGVEDSSLHIHHPEGKIASEEICYLKLGAKDHDAERPAEVQYLSHVQNGDIVTERVYRSRGNMPLTQAEIDAAEAAGDGDGLQSRERAAELKKIGGNEAFQEGNYAQACVFYREGLDIAPETAEIVPTLWSNLAFSRLKLGHHAEALEAADEALKLKPDMTKALFRKGIALHAMKRYREAAIELSKALELEPKNKEIKQALTFAEMRLRQASTSA</sequence>
<evidence type="ECO:0000256" key="2">
    <source>
        <dbReference type="ARBA" id="ARBA00022803"/>
    </source>
</evidence>
<dbReference type="AlphaFoldDB" id="A0A2R5G8F2"/>
<accession>A0A2R5G8F2</accession>
<evidence type="ECO:0000313" key="6">
    <source>
        <dbReference type="Proteomes" id="UP000241890"/>
    </source>
</evidence>
<reference evidence="5 6" key="1">
    <citation type="submission" date="2017-12" db="EMBL/GenBank/DDBJ databases">
        <title>Sequencing, de novo assembly and annotation of complete genome of a new Thraustochytrid species, strain FCC1311.</title>
        <authorList>
            <person name="Sedici K."/>
            <person name="Godart F."/>
            <person name="Aiese Cigliano R."/>
            <person name="Sanseverino W."/>
            <person name="Barakat M."/>
            <person name="Ortet P."/>
            <person name="Marechal E."/>
            <person name="Cagnac O."/>
            <person name="Amato A."/>
        </authorList>
    </citation>
    <scope>NUCLEOTIDE SEQUENCE [LARGE SCALE GENOMIC DNA]</scope>
</reference>
<feature type="repeat" description="TPR" evidence="3">
    <location>
        <begin position="371"/>
        <end position="404"/>
    </location>
</feature>
<dbReference type="PROSITE" id="PS50005">
    <property type="entry name" value="TPR"/>
    <property type="match status" value="2"/>
</dbReference>
<feature type="compositionally biased region" description="Basic and acidic residues" evidence="4">
    <location>
        <begin position="59"/>
        <end position="85"/>
    </location>
</feature>
<dbReference type="SUPFAM" id="SSF48452">
    <property type="entry name" value="TPR-like"/>
    <property type="match status" value="1"/>
</dbReference>
<protein>
    <submittedName>
        <fullName evidence="5">Small glutamine-rich tetratricopeptide repeat-containing protein beta</fullName>
    </submittedName>
</protein>
<feature type="region of interest" description="Disordered" evidence="4">
    <location>
        <begin position="1"/>
        <end position="22"/>
    </location>
</feature>
<comment type="caution">
    <text evidence="5">The sequence shown here is derived from an EMBL/GenBank/DDBJ whole genome shotgun (WGS) entry which is preliminary data.</text>
</comment>
<dbReference type="GO" id="GO:0016020">
    <property type="term" value="C:membrane"/>
    <property type="evidence" value="ECO:0007669"/>
    <property type="project" value="TreeGrafter"/>
</dbReference>
<dbReference type="GO" id="GO:0060090">
    <property type="term" value="F:molecular adaptor activity"/>
    <property type="evidence" value="ECO:0007669"/>
    <property type="project" value="TreeGrafter"/>
</dbReference>
<dbReference type="InterPro" id="IPR016098">
    <property type="entry name" value="CAP/MinC_C"/>
</dbReference>
<gene>
    <name evidence="5" type="ORF">FCC1311_022782</name>
</gene>
<proteinExistence type="predicted"/>
<dbReference type="Proteomes" id="UP000241890">
    <property type="component" value="Unassembled WGS sequence"/>
</dbReference>
<organism evidence="5 6">
    <name type="scientific">Hondaea fermentalgiana</name>
    <dbReference type="NCBI Taxonomy" id="2315210"/>
    <lineage>
        <taxon>Eukaryota</taxon>
        <taxon>Sar</taxon>
        <taxon>Stramenopiles</taxon>
        <taxon>Bigyra</taxon>
        <taxon>Labyrinthulomycetes</taxon>
        <taxon>Thraustochytrida</taxon>
        <taxon>Thraustochytriidae</taxon>
        <taxon>Hondaea</taxon>
    </lineage>
</organism>
<dbReference type="GO" id="GO:0006620">
    <property type="term" value="P:post-translational protein targeting to endoplasmic reticulum membrane"/>
    <property type="evidence" value="ECO:0007669"/>
    <property type="project" value="TreeGrafter"/>
</dbReference>
<dbReference type="Pfam" id="PF14559">
    <property type="entry name" value="TPR_19"/>
    <property type="match status" value="1"/>
</dbReference>
<feature type="repeat" description="TPR" evidence="3">
    <location>
        <begin position="337"/>
        <end position="370"/>
    </location>
</feature>
<dbReference type="InterPro" id="IPR047150">
    <property type="entry name" value="SGT"/>
</dbReference>
<dbReference type="InterPro" id="IPR011990">
    <property type="entry name" value="TPR-like_helical_dom_sf"/>
</dbReference>
<name>A0A2R5G8F2_9STRA</name>
<keyword evidence="6" id="KW-1185">Reference proteome</keyword>
<feature type="region of interest" description="Disordered" evidence="4">
    <location>
        <begin position="41"/>
        <end position="85"/>
    </location>
</feature>
<dbReference type="SMART" id="SM00028">
    <property type="entry name" value="TPR"/>
    <property type="match status" value="3"/>
</dbReference>
<evidence type="ECO:0000256" key="4">
    <source>
        <dbReference type="SAM" id="MobiDB-lite"/>
    </source>
</evidence>
<evidence type="ECO:0000313" key="5">
    <source>
        <dbReference type="EMBL" id="GBG26058.1"/>
    </source>
</evidence>
<keyword evidence="1" id="KW-0677">Repeat</keyword>
<dbReference type="PANTHER" id="PTHR45831:SF2">
    <property type="entry name" value="LD24721P"/>
    <property type="match status" value="1"/>
</dbReference>
<evidence type="ECO:0000256" key="1">
    <source>
        <dbReference type="ARBA" id="ARBA00022737"/>
    </source>
</evidence>